<keyword evidence="3" id="KW-1185">Reference proteome</keyword>
<evidence type="ECO:0000256" key="1">
    <source>
        <dbReference type="SAM" id="MobiDB-lite"/>
    </source>
</evidence>
<feature type="compositionally biased region" description="Basic and acidic residues" evidence="1">
    <location>
        <begin position="136"/>
        <end position="146"/>
    </location>
</feature>
<dbReference type="GO" id="GO:0008270">
    <property type="term" value="F:zinc ion binding"/>
    <property type="evidence" value="ECO:0007669"/>
    <property type="project" value="InterPro"/>
</dbReference>
<evidence type="ECO:0000313" key="2">
    <source>
        <dbReference type="EMBL" id="CAH9091332.1"/>
    </source>
</evidence>
<feature type="compositionally biased region" description="Polar residues" evidence="1">
    <location>
        <begin position="164"/>
        <end position="174"/>
    </location>
</feature>
<dbReference type="OrthoDB" id="1730120at2759"/>
<dbReference type="AlphaFoldDB" id="A0A9P0Z8N8"/>
<sequence length="220" mass="25582">MNETACSTIYLNLSDYVLRKVGILESAKELWEKLDSLYIDTSLPRKLFLLEKFFRFRFDLTKDIDENLDVFNKLIPNIKQAGDEQIDDYTPIVLLNAIPDSYNDVKSAIKYDRDEILLDIVVNGLRSKELVLKHAKDSHSQSRGSDEAMFVRGRSESRSKHFKQNTQSKNTSQPGRKRNKSRKRVCYNCGNVDHFIKDYPNPKKAVEDYFIVNQVCLFCL</sequence>
<feature type="region of interest" description="Disordered" evidence="1">
    <location>
        <begin position="136"/>
        <end position="183"/>
    </location>
</feature>
<evidence type="ECO:0000313" key="3">
    <source>
        <dbReference type="Proteomes" id="UP001152484"/>
    </source>
</evidence>
<dbReference type="EMBL" id="CAMAPE010000027">
    <property type="protein sequence ID" value="CAH9091332.1"/>
    <property type="molecule type" value="Genomic_DNA"/>
</dbReference>
<accession>A0A9P0Z8N8</accession>
<organism evidence="2 3">
    <name type="scientific">Cuscuta europaea</name>
    <name type="common">European dodder</name>
    <dbReference type="NCBI Taxonomy" id="41803"/>
    <lineage>
        <taxon>Eukaryota</taxon>
        <taxon>Viridiplantae</taxon>
        <taxon>Streptophyta</taxon>
        <taxon>Embryophyta</taxon>
        <taxon>Tracheophyta</taxon>
        <taxon>Spermatophyta</taxon>
        <taxon>Magnoliopsida</taxon>
        <taxon>eudicotyledons</taxon>
        <taxon>Gunneridae</taxon>
        <taxon>Pentapetalae</taxon>
        <taxon>asterids</taxon>
        <taxon>lamiids</taxon>
        <taxon>Solanales</taxon>
        <taxon>Convolvulaceae</taxon>
        <taxon>Cuscuteae</taxon>
        <taxon>Cuscuta</taxon>
        <taxon>Cuscuta subgen. Cuscuta</taxon>
    </lineage>
</organism>
<name>A0A9P0Z8N8_CUSEU</name>
<dbReference type="Gene3D" id="4.10.60.10">
    <property type="entry name" value="Zinc finger, CCHC-type"/>
    <property type="match status" value="1"/>
</dbReference>
<dbReference type="Pfam" id="PF14223">
    <property type="entry name" value="Retrotran_gag_2"/>
    <property type="match status" value="1"/>
</dbReference>
<dbReference type="InterPro" id="IPR036875">
    <property type="entry name" value="Znf_CCHC_sf"/>
</dbReference>
<dbReference type="Proteomes" id="UP001152484">
    <property type="component" value="Unassembled WGS sequence"/>
</dbReference>
<comment type="caution">
    <text evidence="2">The sequence shown here is derived from an EMBL/GenBank/DDBJ whole genome shotgun (WGS) entry which is preliminary data.</text>
</comment>
<proteinExistence type="predicted"/>
<dbReference type="SUPFAM" id="SSF57756">
    <property type="entry name" value="Retrovirus zinc finger-like domains"/>
    <property type="match status" value="1"/>
</dbReference>
<dbReference type="GO" id="GO:0003676">
    <property type="term" value="F:nucleic acid binding"/>
    <property type="evidence" value="ECO:0007669"/>
    <property type="project" value="InterPro"/>
</dbReference>
<protein>
    <recommendedName>
        <fullName evidence="4">CCHC-type domain-containing protein</fullName>
    </recommendedName>
</protein>
<reference evidence="2" key="1">
    <citation type="submission" date="2022-07" db="EMBL/GenBank/DDBJ databases">
        <authorList>
            <person name="Macas J."/>
            <person name="Novak P."/>
            <person name="Neumann P."/>
        </authorList>
    </citation>
    <scope>NUCLEOTIDE SEQUENCE</scope>
</reference>
<evidence type="ECO:0008006" key="4">
    <source>
        <dbReference type="Google" id="ProtNLM"/>
    </source>
</evidence>
<gene>
    <name evidence="2" type="ORF">CEURO_LOCUS11504</name>
</gene>